<dbReference type="EMBL" id="WNYA01000011">
    <property type="protein sequence ID" value="KAG8552100.1"/>
    <property type="molecule type" value="Genomic_DNA"/>
</dbReference>
<reference evidence="1" key="1">
    <citation type="thesis" date="2020" institute="ProQuest LLC" country="789 East Eisenhower Parkway, Ann Arbor, MI, USA">
        <title>Comparative Genomics and Chromosome Evolution.</title>
        <authorList>
            <person name="Mudd A.B."/>
        </authorList>
    </citation>
    <scope>NUCLEOTIDE SEQUENCE</scope>
    <source>
        <strain evidence="1">237g6f4</strain>
        <tissue evidence="1">Blood</tissue>
    </source>
</reference>
<dbReference type="Proteomes" id="UP000824782">
    <property type="component" value="Unassembled WGS sequence"/>
</dbReference>
<sequence length="71" mass="7709">MAHSRCLETLCKSRDLTENSGVLFRDHDLVAQYAAATVANPKKDAAGQVIAASERGEERSPYSHKIPLVLA</sequence>
<evidence type="ECO:0000313" key="1">
    <source>
        <dbReference type="EMBL" id="KAG8552100.1"/>
    </source>
</evidence>
<dbReference type="AlphaFoldDB" id="A0AAV6ZUD6"/>
<comment type="caution">
    <text evidence="1">The sequence shown here is derived from an EMBL/GenBank/DDBJ whole genome shotgun (WGS) entry which is preliminary data.</text>
</comment>
<gene>
    <name evidence="1" type="ORF">GDO81_004407</name>
</gene>
<keyword evidence="2" id="KW-1185">Reference proteome</keyword>
<name>A0AAV6ZUD6_ENGPU</name>
<accession>A0AAV6ZUD6</accession>
<evidence type="ECO:0000313" key="2">
    <source>
        <dbReference type="Proteomes" id="UP000824782"/>
    </source>
</evidence>
<proteinExistence type="predicted"/>
<organism evidence="1 2">
    <name type="scientific">Engystomops pustulosus</name>
    <name type="common">Tungara frog</name>
    <name type="synonym">Physalaemus pustulosus</name>
    <dbReference type="NCBI Taxonomy" id="76066"/>
    <lineage>
        <taxon>Eukaryota</taxon>
        <taxon>Metazoa</taxon>
        <taxon>Chordata</taxon>
        <taxon>Craniata</taxon>
        <taxon>Vertebrata</taxon>
        <taxon>Euteleostomi</taxon>
        <taxon>Amphibia</taxon>
        <taxon>Batrachia</taxon>
        <taxon>Anura</taxon>
        <taxon>Neobatrachia</taxon>
        <taxon>Hyloidea</taxon>
        <taxon>Leptodactylidae</taxon>
        <taxon>Leiuperinae</taxon>
        <taxon>Engystomops</taxon>
    </lineage>
</organism>
<protein>
    <submittedName>
        <fullName evidence="1">Uncharacterized protein</fullName>
    </submittedName>
</protein>